<gene>
    <name evidence="1" type="ORF">N3K66_001736</name>
</gene>
<accession>A0ACC0V850</accession>
<evidence type="ECO:0000313" key="1">
    <source>
        <dbReference type="EMBL" id="KAI9902384.1"/>
    </source>
</evidence>
<protein>
    <submittedName>
        <fullName evidence="1">Uncharacterized protein</fullName>
    </submittedName>
</protein>
<reference evidence="1" key="1">
    <citation type="submission" date="2022-10" db="EMBL/GenBank/DDBJ databases">
        <title>Complete Genome of Trichothecium roseum strain YXFP-22015, a Plant Pathogen Isolated from Citrus.</title>
        <authorList>
            <person name="Wang Y."/>
            <person name="Zhu L."/>
        </authorList>
    </citation>
    <scope>NUCLEOTIDE SEQUENCE</scope>
    <source>
        <strain evidence="1">YXFP-22015</strain>
    </source>
</reference>
<sequence length="483" mass="54800">MENAPADEPDALASQVLLCPIDPWPTVRVNKPSNDDEAPEYEDWDGLNLCQPTIDGTHHFEGYWSLESFMAEVEVALLAKIVDIPLTTYGANHFGLFIQLEDHRAKVLARLSRSDLNNPKCHPCAMKQQIKHDHFELATYRVLVTLGSPFNCEPLYHRDPIRKSRSLSFTHSPDISGRRLFIFAKAEGEHLHYGRWRALEDEQKDCLLIRSARLSAMQFRLTLPQHYVDAWLWERIFNTSRLPDGVKVEPTRDFCVALLKAEVEVTVGATAAAASTARNLELRDALIKLIPSVVPQPKDAEENDVLYRFALDHGDFGVHNMTVTADPAGLPRVTSVFDWEGGSIVPAILTEPKMVVTVDLTIGRCGRPSIGRWGDGDTPDKMDEYEHWSEVYYSALFQKAPELRVVIARGLYARYMWFMMRKIRNETNQNTVAEDLEQLTRWVEKTTKAVDDDQFGHASAELLRRPLELCHRGGGNMHCHCSP</sequence>
<keyword evidence="2" id="KW-1185">Reference proteome</keyword>
<dbReference type="EMBL" id="CM047941">
    <property type="protein sequence ID" value="KAI9902384.1"/>
    <property type="molecule type" value="Genomic_DNA"/>
</dbReference>
<name>A0ACC0V850_9HYPO</name>
<organism evidence="1 2">
    <name type="scientific">Trichothecium roseum</name>
    <dbReference type="NCBI Taxonomy" id="47278"/>
    <lineage>
        <taxon>Eukaryota</taxon>
        <taxon>Fungi</taxon>
        <taxon>Dikarya</taxon>
        <taxon>Ascomycota</taxon>
        <taxon>Pezizomycotina</taxon>
        <taxon>Sordariomycetes</taxon>
        <taxon>Hypocreomycetidae</taxon>
        <taxon>Hypocreales</taxon>
        <taxon>Hypocreales incertae sedis</taxon>
        <taxon>Trichothecium</taxon>
    </lineage>
</organism>
<evidence type="ECO:0000313" key="2">
    <source>
        <dbReference type="Proteomes" id="UP001163324"/>
    </source>
</evidence>
<comment type="caution">
    <text evidence="1">The sequence shown here is derived from an EMBL/GenBank/DDBJ whole genome shotgun (WGS) entry which is preliminary data.</text>
</comment>
<dbReference type="Proteomes" id="UP001163324">
    <property type="component" value="Chromosome 2"/>
</dbReference>
<proteinExistence type="predicted"/>